<feature type="compositionally biased region" description="Basic and acidic residues" evidence="3">
    <location>
        <begin position="101"/>
        <end position="115"/>
    </location>
</feature>
<protein>
    <submittedName>
        <fullName evidence="5">Short-chain dehydrogenase/reductase SDR</fullName>
    </submittedName>
</protein>
<feature type="region of interest" description="Disordered" evidence="3">
    <location>
        <begin position="101"/>
        <end position="122"/>
    </location>
</feature>
<accession>A0A7U3RL04</accession>
<keyword evidence="1" id="KW-0596">Phosphopantetheine</keyword>
<name>A0A7U3RL04_STIAU</name>
<dbReference type="InterPro" id="IPR009081">
    <property type="entry name" value="PP-bd_ACP"/>
</dbReference>
<evidence type="ECO:0000313" key="5">
    <source>
        <dbReference type="EMBL" id="QKW94331.1"/>
    </source>
</evidence>
<evidence type="ECO:0000256" key="2">
    <source>
        <dbReference type="ARBA" id="ARBA00022553"/>
    </source>
</evidence>
<dbReference type="Gene3D" id="1.10.1200.10">
    <property type="entry name" value="ACP-like"/>
    <property type="match status" value="1"/>
</dbReference>
<feature type="domain" description="Carrier" evidence="4">
    <location>
        <begin position="18"/>
        <end position="95"/>
    </location>
</feature>
<keyword evidence="2" id="KW-0597">Phosphoprotein</keyword>
<dbReference type="PROSITE" id="PS50075">
    <property type="entry name" value="CARRIER"/>
    <property type="match status" value="1"/>
</dbReference>
<dbReference type="SMART" id="SM00823">
    <property type="entry name" value="PKS_PP"/>
    <property type="match status" value="1"/>
</dbReference>
<reference evidence="5" key="1">
    <citation type="submission" date="2020-05" db="EMBL/GenBank/DDBJ databases">
        <title>Structure and Biosynthesis of Myxolipoxazoles and Myxopyrimidinols: Unique Myxobacterial Fatty Acids Featuring Isoxazole and 4-Pyrimidinol Heterocycles.</title>
        <authorList>
            <person name="Popoff A."/>
            <person name="Hug J.J."/>
            <person name="Walesch S."/>
            <person name="Garcia R."/>
            <person name="Mueller R."/>
        </authorList>
    </citation>
    <scope>NUCLEOTIDE SEQUENCE</scope>
    <source>
        <strain evidence="5">Sg a32</strain>
    </source>
</reference>
<evidence type="ECO:0000259" key="4">
    <source>
        <dbReference type="PROSITE" id="PS50075"/>
    </source>
</evidence>
<evidence type="ECO:0000256" key="1">
    <source>
        <dbReference type="ARBA" id="ARBA00022450"/>
    </source>
</evidence>
<dbReference type="EMBL" id="MT513751">
    <property type="protein sequence ID" value="QKW94331.1"/>
    <property type="molecule type" value="Genomic_DNA"/>
</dbReference>
<evidence type="ECO:0000256" key="3">
    <source>
        <dbReference type="SAM" id="MobiDB-lite"/>
    </source>
</evidence>
<dbReference type="SMART" id="SM01294">
    <property type="entry name" value="PKS_PP_betabranch"/>
    <property type="match status" value="1"/>
</dbReference>
<sequence>MNSLLGLRDRLTTAPPSARTTLLVESILRALCDELGVDESELHPRSRFEHLGVDSKRALEFKELLEEELGCPLRTTLLFDYPNPESLAAYVVSVAFGDTEGDARAPGEEAAREPQDDGTLASLESIEEQLRKKLEKYEV</sequence>
<dbReference type="InterPro" id="IPR036736">
    <property type="entry name" value="ACP-like_sf"/>
</dbReference>
<dbReference type="Pfam" id="PF00550">
    <property type="entry name" value="PP-binding"/>
    <property type="match status" value="1"/>
</dbReference>
<dbReference type="InterPro" id="IPR020806">
    <property type="entry name" value="PKS_PP-bd"/>
</dbReference>
<proteinExistence type="predicted"/>
<dbReference type="GO" id="GO:0031177">
    <property type="term" value="F:phosphopantetheine binding"/>
    <property type="evidence" value="ECO:0007669"/>
    <property type="project" value="InterPro"/>
</dbReference>
<dbReference type="SUPFAM" id="SSF47336">
    <property type="entry name" value="ACP-like"/>
    <property type="match status" value="1"/>
</dbReference>
<organism evidence="5">
    <name type="scientific">Stigmatella aurantiaca</name>
    <dbReference type="NCBI Taxonomy" id="41"/>
    <lineage>
        <taxon>Bacteria</taxon>
        <taxon>Pseudomonadati</taxon>
        <taxon>Myxococcota</taxon>
        <taxon>Myxococcia</taxon>
        <taxon>Myxococcales</taxon>
        <taxon>Cystobacterineae</taxon>
        <taxon>Archangiaceae</taxon>
        <taxon>Stigmatella</taxon>
    </lineage>
</organism>
<dbReference type="AlphaFoldDB" id="A0A7U3RL04"/>